<dbReference type="Proteomes" id="UP000743760">
    <property type="component" value="Unassembled WGS sequence"/>
</dbReference>
<protein>
    <submittedName>
        <fullName evidence="9">DedA family protein</fullName>
    </submittedName>
</protein>
<keyword evidence="4 7" id="KW-0812">Transmembrane</keyword>
<gene>
    <name evidence="9" type="ORF">K8V74_10605</name>
</gene>
<reference evidence="9" key="1">
    <citation type="journal article" date="2021" name="PeerJ">
        <title>Extensive microbial diversity within the chicken gut microbiome revealed by metagenomics and culture.</title>
        <authorList>
            <person name="Gilroy R."/>
            <person name="Ravi A."/>
            <person name="Getino M."/>
            <person name="Pursley I."/>
            <person name="Horton D.L."/>
            <person name="Alikhan N.F."/>
            <person name="Baker D."/>
            <person name="Gharbi K."/>
            <person name="Hall N."/>
            <person name="Watson M."/>
            <person name="Adriaenssens E.M."/>
            <person name="Foster-Nyarko E."/>
            <person name="Jarju S."/>
            <person name="Secka A."/>
            <person name="Antonio M."/>
            <person name="Oren A."/>
            <person name="Chaudhuri R.R."/>
            <person name="La Ragione R."/>
            <person name="Hildebrand F."/>
            <person name="Pallen M.J."/>
        </authorList>
    </citation>
    <scope>NUCLEOTIDE SEQUENCE</scope>
    <source>
        <strain evidence="9">CHK139-4039</strain>
    </source>
</reference>
<name>A0A9D2UNU7_BREEP</name>
<feature type="transmembrane region" description="Helical" evidence="7">
    <location>
        <begin position="7"/>
        <end position="27"/>
    </location>
</feature>
<organism evidence="9 10">
    <name type="scientific">Brevibacterium epidermidis</name>
    <dbReference type="NCBI Taxonomy" id="1698"/>
    <lineage>
        <taxon>Bacteria</taxon>
        <taxon>Bacillati</taxon>
        <taxon>Actinomycetota</taxon>
        <taxon>Actinomycetes</taxon>
        <taxon>Micrococcales</taxon>
        <taxon>Brevibacteriaceae</taxon>
        <taxon>Brevibacterium</taxon>
    </lineage>
</organism>
<keyword evidence="3" id="KW-1003">Cell membrane</keyword>
<comment type="similarity">
    <text evidence="2">Belongs to the DedA family.</text>
</comment>
<evidence type="ECO:0000256" key="4">
    <source>
        <dbReference type="ARBA" id="ARBA00022692"/>
    </source>
</evidence>
<feature type="transmembrane region" description="Helical" evidence="7">
    <location>
        <begin position="57"/>
        <end position="80"/>
    </location>
</feature>
<dbReference type="PANTHER" id="PTHR30353:SF0">
    <property type="entry name" value="TRANSMEMBRANE PROTEIN"/>
    <property type="match status" value="1"/>
</dbReference>
<feature type="transmembrane region" description="Helical" evidence="7">
    <location>
        <begin position="138"/>
        <end position="163"/>
    </location>
</feature>
<dbReference type="EMBL" id="DYXR01000326">
    <property type="protein sequence ID" value="HJE78378.1"/>
    <property type="molecule type" value="Genomic_DNA"/>
</dbReference>
<evidence type="ECO:0000256" key="6">
    <source>
        <dbReference type="ARBA" id="ARBA00023136"/>
    </source>
</evidence>
<evidence type="ECO:0000256" key="2">
    <source>
        <dbReference type="ARBA" id="ARBA00010792"/>
    </source>
</evidence>
<dbReference type="AlphaFoldDB" id="A0A9D2UNU7"/>
<evidence type="ECO:0000256" key="1">
    <source>
        <dbReference type="ARBA" id="ARBA00004651"/>
    </source>
</evidence>
<comment type="caution">
    <text evidence="9">The sequence shown here is derived from an EMBL/GenBank/DDBJ whole genome shotgun (WGS) entry which is preliminary data.</text>
</comment>
<keyword evidence="5 7" id="KW-1133">Transmembrane helix</keyword>
<reference evidence="9" key="2">
    <citation type="submission" date="2021-09" db="EMBL/GenBank/DDBJ databases">
        <authorList>
            <person name="Gilroy R."/>
        </authorList>
    </citation>
    <scope>NUCLEOTIDE SEQUENCE</scope>
    <source>
        <strain evidence="9">CHK139-4039</strain>
    </source>
</reference>
<evidence type="ECO:0000256" key="7">
    <source>
        <dbReference type="SAM" id="Phobius"/>
    </source>
</evidence>
<evidence type="ECO:0000313" key="10">
    <source>
        <dbReference type="Proteomes" id="UP000743760"/>
    </source>
</evidence>
<dbReference type="InterPro" id="IPR032818">
    <property type="entry name" value="DedA-like"/>
</dbReference>
<feature type="transmembrane region" description="Helical" evidence="7">
    <location>
        <begin position="169"/>
        <end position="189"/>
    </location>
</feature>
<evidence type="ECO:0000256" key="3">
    <source>
        <dbReference type="ARBA" id="ARBA00022475"/>
    </source>
</evidence>
<accession>A0A9D2UNU7</accession>
<dbReference type="PANTHER" id="PTHR30353">
    <property type="entry name" value="INNER MEMBRANE PROTEIN DEDA-RELATED"/>
    <property type="match status" value="1"/>
</dbReference>
<dbReference type="GO" id="GO:0005886">
    <property type="term" value="C:plasma membrane"/>
    <property type="evidence" value="ECO:0007669"/>
    <property type="project" value="UniProtKB-SubCell"/>
</dbReference>
<keyword evidence="6 7" id="KW-0472">Membrane</keyword>
<dbReference type="Pfam" id="PF09335">
    <property type="entry name" value="VTT_dom"/>
    <property type="match status" value="1"/>
</dbReference>
<evidence type="ECO:0000259" key="8">
    <source>
        <dbReference type="Pfam" id="PF09335"/>
    </source>
</evidence>
<comment type="subcellular location">
    <subcellularLocation>
        <location evidence="1">Cell membrane</location>
        <topology evidence="1">Multi-pass membrane protein</topology>
    </subcellularLocation>
</comment>
<proteinExistence type="inferred from homology"/>
<evidence type="ECO:0000313" key="9">
    <source>
        <dbReference type="EMBL" id="HJE78378.1"/>
    </source>
</evidence>
<dbReference type="Gene3D" id="3.10.490.10">
    <property type="entry name" value="Gamma-glutamyl cyclotransferase-like"/>
    <property type="match status" value="1"/>
</dbReference>
<sequence length="410" mass="43235">MDFALELLTATLASPWVYLLIAVAAALDSLVPIVPSETLLITAATFAATGQPHPAGLVLAAASGALLGDLAAHLVGRFAATGVGRWRRWSRVAKLLDSAHSAFSHRGGTVLIAGRFVPGGRSLATIGSGLLGFPVRAFLLWDGIGSLAWALYSTGIGLIGGTLFEDRPLLGVAVGIGIALAITGSAELVRRLLSLRQRRRTRHRPRFGNLQTRDVIMEEMSQTHVWYVSYGSNMARDRLACYLQGGRPPGAMVTYPGARDGTLPQAEAGIDLPGTIYFAGESKVWGGGMAFYDHSVPGPTPAKAYLITAEQFADVAAQEMNRPPEPDSPLERLVFDLPAGSSHSVGPGGYETLLVLDHADGVPMVTFTAAHGSADTEHTQPQEPYLAMLRTGTAEVRAASGLRLPAAAQV</sequence>
<feature type="domain" description="VTT" evidence="8">
    <location>
        <begin position="34"/>
        <end position="157"/>
    </location>
</feature>
<dbReference type="InterPro" id="IPR032816">
    <property type="entry name" value="VTT_dom"/>
</dbReference>
<evidence type="ECO:0000256" key="5">
    <source>
        <dbReference type="ARBA" id="ARBA00022989"/>
    </source>
</evidence>